<sequence>MESEGQRSGSNPAAMLASLMGKREKLREELRNIEKQAEELGLGRDDGRSDFGPGRSKGGTLAANGQGKPKKGRTSMGPRDVKKIRPSNEAEFDDEDDPDMSLR</sequence>
<evidence type="ECO:0000313" key="2">
    <source>
        <dbReference type="EMBL" id="KAF2285464.1"/>
    </source>
</evidence>
<feature type="compositionally biased region" description="Polar residues" evidence="1">
    <location>
        <begin position="1"/>
        <end position="11"/>
    </location>
</feature>
<gene>
    <name evidence="2" type="ORF">GH714_004714</name>
</gene>
<evidence type="ECO:0000256" key="1">
    <source>
        <dbReference type="SAM" id="MobiDB-lite"/>
    </source>
</evidence>
<evidence type="ECO:0000313" key="3">
    <source>
        <dbReference type="Proteomes" id="UP000467840"/>
    </source>
</evidence>
<protein>
    <submittedName>
        <fullName evidence="2">Uncharacterized protein</fullName>
    </submittedName>
</protein>
<feature type="region of interest" description="Disordered" evidence="1">
    <location>
        <begin position="37"/>
        <end position="103"/>
    </location>
</feature>
<dbReference type="EMBL" id="JAAGAX010000017">
    <property type="protein sequence ID" value="KAF2285464.1"/>
    <property type="molecule type" value="Genomic_DNA"/>
</dbReference>
<feature type="compositionally biased region" description="Basic and acidic residues" evidence="1">
    <location>
        <begin position="37"/>
        <end position="49"/>
    </location>
</feature>
<feature type="region of interest" description="Disordered" evidence="1">
    <location>
        <begin position="1"/>
        <end position="22"/>
    </location>
</feature>
<feature type="compositionally biased region" description="Basic and acidic residues" evidence="1">
    <location>
        <begin position="79"/>
        <end position="88"/>
    </location>
</feature>
<organism evidence="2 3">
    <name type="scientific">Hevea brasiliensis</name>
    <name type="common">Para rubber tree</name>
    <name type="synonym">Siphonia brasiliensis</name>
    <dbReference type="NCBI Taxonomy" id="3981"/>
    <lineage>
        <taxon>Eukaryota</taxon>
        <taxon>Viridiplantae</taxon>
        <taxon>Streptophyta</taxon>
        <taxon>Embryophyta</taxon>
        <taxon>Tracheophyta</taxon>
        <taxon>Spermatophyta</taxon>
        <taxon>Magnoliopsida</taxon>
        <taxon>eudicotyledons</taxon>
        <taxon>Gunneridae</taxon>
        <taxon>Pentapetalae</taxon>
        <taxon>rosids</taxon>
        <taxon>fabids</taxon>
        <taxon>Malpighiales</taxon>
        <taxon>Euphorbiaceae</taxon>
        <taxon>Crotonoideae</taxon>
        <taxon>Micrandreae</taxon>
        <taxon>Hevea</taxon>
    </lineage>
</organism>
<reference evidence="2 3" key="1">
    <citation type="journal article" date="2020" name="Mol. Plant">
        <title>The Chromosome-Based Rubber Tree Genome Provides New Insights into Spurge Genome Evolution and Rubber Biosynthesis.</title>
        <authorList>
            <person name="Liu J."/>
            <person name="Shi C."/>
            <person name="Shi C.C."/>
            <person name="Li W."/>
            <person name="Zhang Q.J."/>
            <person name="Zhang Y."/>
            <person name="Li K."/>
            <person name="Lu H.F."/>
            <person name="Shi C."/>
            <person name="Zhu S.T."/>
            <person name="Xiao Z.Y."/>
            <person name="Nan H."/>
            <person name="Yue Y."/>
            <person name="Zhu X.G."/>
            <person name="Wu Y."/>
            <person name="Hong X.N."/>
            <person name="Fan G.Y."/>
            <person name="Tong Y."/>
            <person name="Zhang D."/>
            <person name="Mao C.L."/>
            <person name="Liu Y.L."/>
            <person name="Hao S.J."/>
            <person name="Liu W.Q."/>
            <person name="Lv M.Q."/>
            <person name="Zhang H.B."/>
            <person name="Liu Y."/>
            <person name="Hu-Tang G.R."/>
            <person name="Wang J.P."/>
            <person name="Wang J.H."/>
            <person name="Sun Y.H."/>
            <person name="Ni S.B."/>
            <person name="Chen W.B."/>
            <person name="Zhang X.C."/>
            <person name="Jiao Y.N."/>
            <person name="Eichler E.E."/>
            <person name="Li G.H."/>
            <person name="Liu X."/>
            <person name="Gao L.Z."/>
        </authorList>
    </citation>
    <scope>NUCLEOTIDE SEQUENCE [LARGE SCALE GENOMIC DNA]</scope>
    <source>
        <strain evidence="3">cv. GT1</strain>
        <tissue evidence="2">Leaf</tissue>
    </source>
</reference>
<proteinExistence type="predicted"/>
<keyword evidence="3" id="KW-1185">Reference proteome</keyword>
<accession>A0A6A6KAP0</accession>
<dbReference type="AlphaFoldDB" id="A0A6A6KAP0"/>
<comment type="caution">
    <text evidence="2">The sequence shown here is derived from an EMBL/GenBank/DDBJ whole genome shotgun (WGS) entry which is preliminary data.</text>
</comment>
<feature type="compositionally biased region" description="Acidic residues" evidence="1">
    <location>
        <begin position="90"/>
        <end position="103"/>
    </location>
</feature>
<dbReference type="Proteomes" id="UP000467840">
    <property type="component" value="Chromosome 3"/>
</dbReference>
<name>A0A6A6KAP0_HEVBR</name>